<comment type="caution">
    <text evidence="3">The sequence shown here is derived from an EMBL/GenBank/DDBJ whole genome shotgun (WGS) entry which is preliminary data.</text>
</comment>
<keyword evidence="4" id="KW-1185">Reference proteome</keyword>
<evidence type="ECO:0000313" key="4">
    <source>
        <dbReference type="Proteomes" id="UP000316714"/>
    </source>
</evidence>
<feature type="domain" description="PDZ" evidence="2">
    <location>
        <begin position="341"/>
        <end position="416"/>
    </location>
</feature>
<dbReference type="Pfam" id="PF13180">
    <property type="entry name" value="PDZ_2"/>
    <property type="match status" value="1"/>
</dbReference>
<dbReference type="SMART" id="SM00228">
    <property type="entry name" value="PDZ"/>
    <property type="match status" value="1"/>
</dbReference>
<feature type="signal peptide" evidence="1">
    <location>
        <begin position="1"/>
        <end position="23"/>
    </location>
</feature>
<dbReference type="InterPro" id="IPR045175">
    <property type="entry name" value="M28_fam"/>
</dbReference>
<dbReference type="PANTHER" id="PTHR12147:SF26">
    <property type="entry name" value="PEPTIDASE M28 DOMAIN-CONTAINING PROTEIN"/>
    <property type="match status" value="1"/>
</dbReference>
<dbReference type="EMBL" id="SIHJ01000001">
    <property type="protein sequence ID" value="TWT37736.1"/>
    <property type="molecule type" value="Genomic_DNA"/>
</dbReference>
<evidence type="ECO:0000313" key="3">
    <source>
        <dbReference type="EMBL" id="TWT37736.1"/>
    </source>
</evidence>
<sequence length="430" mass="47309" precursor="true">MSLTKQTLQLALMASLLCAPAPAEEHAKMAALASIRADEALAHLEVLASDAMEGRRAGARGGRAAASYLVKQLQEMGWQGGGTEDEFYQPFPGGRRNVLAIWPGSDEQLKNEHVLIGAHYDHVGYGDRRTSFGPIGYIHNGADDNASGVAAVLEFAQAVALHDIRPRRSLIIAFWDAEELGLLGSQHWCNRPTVPIEQVPLSINIDMVGRMREDRLEVSCTRTGVGLRRLASVAADQGLWLDFTWELEDNSDHWNFLKRRVPTLMLHTGLHDDYHRPSDDVGEINTEGVRLVSRYLFDLATTAADADALPAFRWQGMNEGKSLQARRERPLPPLPADAPRPRVGISWRADDAEPGTVFLTRVAADSPAAAAGLELHDRVRMIDGETFADSRQFETLLMQRLAEDAAEIALQIERQGRVERVVIAGIQPAG</sequence>
<dbReference type="Proteomes" id="UP000316714">
    <property type="component" value="Unassembled WGS sequence"/>
</dbReference>
<dbReference type="SUPFAM" id="SSF50156">
    <property type="entry name" value="PDZ domain-like"/>
    <property type="match status" value="1"/>
</dbReference>
<accession>A0A5C5VGM9</accession>
<dbReference type="Gene3D" id="2.30.42.10">
    <property type="match status" value="1"/>
</dbReference>
<feature type="chain" id="PRO_5022917206" evidence="1">
    <location>
        <begin position="24"/>
        <end position="430"/>
    </location>
</feature>
<organism evidence="3 4">
    <name type="scientific">Posidoniimonas corsicana</name>
    <dbReference type="NCBI Taxonomy" id="1938618"/>
    <lineage>
        <taxon>Bacteria</taxon>
        <taxon>Pseudomonadati</taxon>
        <taxon>Planctomycetota</taxon>
        <taxon>Planctomycetia</taxon>
        <taxon>Pirellulales</taxon>
        <taxon>Lacipirellulaceae</taxon>
        <taxon>Posidoniimonas</taxon>
    </lineage>
</organism>
<keyword evidence="3" id="KW-0645">Protease</keyword>
<protein>
    <submittedName>
        <fullName evidence="3">Aminopeptidase S</fullName>
        <ecNumber evidence="3">3.4.11.24</ecNumber>
    </submittedName>
</protein>
<keyword evidence="3" id="KW-0378">Hydrolase</keyword>
<keyword evidence="3" id="KW-0031">Aminopeptidase</keyword>
<dbReference type="PANTHER" id="PTHR12147">
    <property type="entry name" value="METALLOPEPTIDASE M28 FAMILY MEMBER"/>
    <property type="match status" value="1"/>
</dbReference>
<dbReference type="AlphaFoldDB" id="A0A5C5VGM9"/>
<dbReference type="InterPro" id="IPR001478">
    <property type="entry name" value="PDZ"/>
</dbReference>
<name>A0A5C5VGM9_9BACT</name>
<reference evidence="3 4" key="1">
    <citation type="submission" date="2019-02" db="EMBL/GenBank/DDBJ databases">
        <title>Deep-cultivation of Planctomycetes and their phenomic and genomic characterization uncovers novel biology.</title>
        <authorList>
            <person name="Wiegand S."/>
            <person name="Jogler M."/>
            <person name="Boedeker C."/>
            <person name="Pinto D."/>
            <person name="Vollmers J."/>
            <person name="Rivas-Marin E."/>
            <person name="Kohn T."/>
            <person name="Peeters S.H."/>
            <person name="Heuer A."/>
            <person name="Rast P."/>
            <person name="Oberbeckmann S."/>
            <person name="Bunk B."/>
            <person name="Jeske O."/>
            <person name="Meyerdierks A."/>
            <person name="Storesund J.E."/>
            <person name="Kallscheuer N."/>
            <person name="Luecker S."/>
            <person name="Lage O.M."/>
            <person name="Pohl T."/>
            <person name="Merkel B.J."/>
            <person name="Hornburger P."/>
            <person name="Mueller R.-W."/>
            <person name="Bruemmer F."/>
            <person name="Labrenz M."/>
            <person name="Spormann A.M."/>
            <person name="Op Den Camp H."/>
            <person name="Overmann J."/>
            <person name="Amann R."/>
            <person name="Jetten M.S.M."/>
            <person name="Mascher T."/>
            <person name="Medema M.H."/>
            <person name="Devos D.P."/>
            <person name="Kaster A.-K."/>
            <person name="Ovreas L."/>
            <person name="Rohde M."/>
            <person name="Galperin M.Y."/>
            <person name="Jogler C."/>
        </authorList>
    </citation>
    <scope>NUCLEOTIDE SEQUENCE [LARGE SCALE GENOMIC DNA]</scope>
    <source>
        <strain evidence="3 4">KOR34</strain>
    </source>
</reference>
<dbReference type="Pfam" id="PF04389">
    <property type="entry name" value="Peptidase_M28"/>
    <property type="match status" value="1"/>
</dbReference>
<dbReference type="GO" id="GO:0008235">
    <property type="term" value="F:metalloexopeptidase activity"/>
    <property type="evidence" value="ECO:0007669"/>
    <property type="project" value="InterPro"/>
</dbReference>
<dbReference type="EC" id="3.4.11.24" evidence="3"/>
<keyword evidence="1" id="KW-0732">Signal</keyword>
<dbReference type="OrthoDB" id="9762302at2"/>
<gene>
    <name evidence="3" type="ORF">KOR34_26990</name>
</gene>
<evidence type="ECO:0000256" key="1">
    <source>
        <dbReference type="SAM" id="SignalP"/>
    </source>
</evidence>
<dbReference type="Gene3D" id="3.40.630.10">
    <property type="entry name" value="Zn peptidases"/>
    <property type="match status" value="1"/>
</dbReference>
<dbReference type="SUPFAM" id="SSF53187">
    <property type="entry name" value="Zn-dependent exopeptidases"/>
    <property type="match status" value="1"/>
</dbReference>
<dbReference type="InterPro" id="IPR036034">
    <property type="entry name" value="PDZ_sf"/>
</dbReference>
<proteinExistence type="predicted"/>
<dbReference type="RefSeq" id="WP_146565049.1">
    <property type="nucleotide sequence ID" value="NZ_SIHJ01000001.1"/>
</dbReference>
<evidence type="ECO:0000259" key="2">
    <source>
        <dbReference type="SMART" id="SM00228"/>
    </source>
</evidence>
<dbReference type="InterPro" id="IPR007484">
    <property type="entry name" value="Peptidase_M28"/>
</dbReference>
<dbReference type="GO" id="GO:0004177">
    <property type="term" value="F:aminopeptidase activity"/>
    <property type="evidence" value="ECO:0007669"/>
    <property type="project" value="UniProtKB-KW"/>
</dbReference>
<dbReference type="GO" id="GO:0006508">
    <property type="term" value="P:proteolysis"/>
    <property type="evidence" value="ECO:0007669"/>
    <property type="project" value="InterPro"/>
</dbReference>